<keyword evidence="2" id="KW-1185">Reference proteome</keyword>
<evidence type="ECO:0000313" key="2">
    <source>
        <dbReference type="Proteomes" id="UP001152798"/>
    </source>
</evidence>
<name>A0A9P0HL03_NEZVI</name>
<protein>
    <submittedName>
        <fullName evidence="1">Uncharacterized protein</fullName>
    </submittedName>
</protein>
<evidence type="ECO:0000313" key="1">
    <source>
        <dbReference type="EMBL" id="CAH1404563.1"/>
    </source>
</evidence>
<dbReference type="AlphaFoldDB" id="A0A9P0HL03"/>
<dbReference type="EMBL" id="OV725082">
    <property type="protein sequence ID" value="CAH1404563.1"/>
    <property type="molecule type" value="Genomic_DNA"/>
</dbReference>
<dbReference type="Proteomes" id="UP001152798">
    <property type="component" value="Chromosome 6"/>
</dbReference>
<sequence length="84" mass="9421">MSAYYTSGDIWKDLKAKKEESVGFLRRGGAPDPEGPEHHIHWRRRLLRRSQGELGGGGASLERIRLLKHEGVPPDVANSKKPHV</sequence>
<proteinExistence type="predicted"/>
<accession>A0A9P0HL03</accession>
<gene>
    <name evidence="1" type="ORF">NEZAVI_LOCUS12952</name>
</gene>
<organism evidence="1 2">
    <name type="scientific">Nezara viridula</name>
    <name type="common">Southern green stink bug</name>
    <name type="synonym">Cimex viridulus</name>
    <dbReference type="NCBI Taxonomy" id="85310"/>
    <lineage>
        <taxon>Eukaryota</taxon>
        <taxon>Metazoa</taxon>
        <taxon>Ecdysozoa</taxon>
        <taxon>Arthropoda</taxon>
        <taxon>Hexapoda</taxon>
        <taxon>Insecta</taxon>
        <taxon>Pterygota</taxon>
        <taxon>Neoptera</taxon>
        <taxon>Paraneoptera</taxon>
        <taxon>Hemiptera</taxon>
        <taxon>Heteroptera</taxon>
        <taxon>Panheteroptera</taxon>
        <taxon>Pentatomomorpha</taxon>
        <taxon>Pentatomoidea</taxon>
        <taxon>Pentatomidae</taxon>
        <taxon>Pentatominae</taxon>
        <taxon>Nezara</taxon>
    </lineage>
</organism>
<reference evidence="1" key="1">
    <citation type="submission" date="2022-01" db="EMBL/GenBank/DDBJ databases">
        <authorList>
            <person name="King R."/>
        </authorList>
    </citation>
    <scope>NUCLEOTIDE SEQUENCE</scope>
</reference>